<evidence type="ECO:0000256" key="3">
    <source>
        <dbReference type="ARBA" id="ARBA00023002"/>
    </source>
</evidence>
<keyword evidence="7" id="KW-1133">Transmembrane helix</keyword>
<organism evidence="9 10">
    <name type="scientific">Arthrobacter psychrolactophilus</name>
    <dbReference type="NCBI Taxonomy" id="92442"/>
    <lineage>
        <taxon>Bacteria</taxon>
        <taxon>Bacillati</taxon>
        <taxon>Actinomycetota</taxon>
        <taxon>Actinomycetes</taxon>
        <taxon>Micrococcales</taxon>
        <taxon>Micrococcaceae</taxon>
        <taxon>Arthrobacter</taxon>
    </lineage>
</organism>
<dbReference type="InterPro" id="IPR012336">
    <property type="entry name" value="Thioredoxin-like_fold"/>
</dbReference>
<dbReference type="SUPFAM" id="SSF52833">
    <property type="entry name" value="Thioredoxin-like"/>
    <property type="match status" value="1"/>
</dbReference>
<reference evidence="9 10" key="1">
    <citation type="submission" date="2018-05" db="EMBL/GenBank/DDBJ databases">
        <title>Genetic diversity of glacier-inhabiting Cryobacterium bacteria in China and description of Cryobacterium mengkeensis sp. nov. and Arthrobacter glacialis sp. nov.</title>
        <authorList>
            <person name="Liu Q."/>
            <person name="Xin Y.-H."/>
        </authorList>
    </citation>
    <scope>NUCLEOTIDE SEQUENCE [LARGE SCALE GENOMIC DNA]</scope>
    <source>
        <strain evidence="9 10">B7</strain>
    </source>
</reference>
<evidence type="ECO:0000256" key="1">
    <source>
        <dbReference type="ARBA" id="ARBA00005791"/>
    </source>
</evidence>
<keyword evidence="2" id="KW-0732">Signal</keyword>
<evidence type="ECO:0000313" key="10">
    <source>
        <dbReference type="Proteomes" id="UP000247980"/>
    </source>
</evidence>
<protein>
    <submittedName>
        <fullName evidence="9">Disulfide bond formation protein DsbA</fullName>
    </submittedName>
</protein>
<gene>
    <name evidence="9" type="ORF">CVS30_06120</name>
</gene>
<feature type="region of interest" description="Disordered" evidence="6">
    <location>
        <begin position="1"/>
        <end position="20"/>
    </location>
</feature>
<evidence type="ECO:0000256" key="2">
    <source>
        <dbReference type="ARBA" id="ARBA00022729"/>
    </source>
</evidence>
<dbReference type="EMBL" id="QJVC01000003">
    <property type="protein sequence ID" value="PYI39518.1"/>
    <property type="molecule type" value="Genomic_DNA"/>
</dbReference>
<keyword evidence="5" id="KW-0676">Redox-active center</keyword>
<dbReference type="GO" id="GO:0016491">
    <property type="term" value="F:oxidoreductase activity"/>
    <property type="evidence" value="ECO:0007669"/>
    <property type="project" value="UniProtKB-KW"/>
</dbReference>
<dbReference type="Gene3D" id="3.40.30.10">
    <property type="entry name" value="Glutaredoxin"/>
    <property type="match status" value="1"/>
</dbReference>
<comment type="caution">
    <text evidence="9">The sequence shown here is derived from an EMBL/GenBank/DDBJ whole genome shotgun (WGS) entry which is preliminary data.</text>
</comment>
<keyword evidence="7" id="KW-0812">Transmembrane</keyword>
<proteinExistence type="inferred from homology"/>
<keyword evidence="3" id="KW-0560">Oxidoreductase</keyword>
<comment type="similarity">
    <text evidence="1">Belongs to the thioredoxin family. DsbA subfamily.</text>
</comment>
<evidence type="ECO:0000256" key="7">
    <source>
        <dbReference type="SAM" id="Phobius"/>
    </source>
</evidence>
<evidence type="ECO:0000259" key="8">
    <source>
        <dbReference type="Pfam" id="PF13462"/>
    </source>
</evidence>
<dbReference type="Pfam" id="PF13462">
    <property type="entry name" value="Thioredoxin_4"/>
    <property type="match status" value="1"/>
</dbReference>
<dbReference type="OrthoDB" id="117402at2"/>
<dbReference type="Proteomes" id="UP000247980">
    <property type="component" value="Unassembled WGS sequence"/>
</dbReference>
<dbReference type="InterPro" id="IPR036249">
    <property type="entry name" value="Thioredoxin-like_sf"/>
</dbReference>
<feature type="domain" description="Thioredoxin-like fold" evidence="8">
    <location>
        <begin position="137"/>
        <end position="294"/>
    </location>
</feature>
<accession>A0A2V5ISI4</accession>
<feature type="transmembrane region" description="Helical" evidence="7">
    <location>
        <begin position="38"/>
        <end position="60"/>
    </location>
</feature>
<evidence type="ECO:0000256" key="4">
    <source>
        <dbReference type="ARBA" id="ARBA00023157"/>
    </source>
</evidence>
<dbReference type="RefSeq" id="WP_110484421.1">
    <property type="nucleotide sequence ID" value="NZ_QJVC01000003.1"/>
</dbReference>
<name>A0A2V5ISI4_9MICC</name>
<feature type="compositionally biased region" description="Basic and acidic residues" evidence="6">
    <location>
        <begin position="8"/>
        <end position="20"/>
    </location>
</feature>
<dbReference type="AlphaFoldDB" id="A0A2V5ISI4"/>
<sequence>MSPNNEPRLSKAERTAQAREKARIIRDAQLKKQKRNGWLIRGGVLVAAVAIVVIIALIVINTQKANEPVAESGAVPTSMNAYGGITLGKDGAVIPPTTTEKTVDINAVSANPSPGATTAFALDEIGIKASAAGEPIQLVVYFDFMCPFCNQFETNYGAKMKQLANEEKITVEYRALGFLDRFSGGTNYSSRAGAAAACVAETSPDKYQAFLDKLFEKQPAENSKGLNNATLAKYATEVGAADVTSCIDNKTFRPFVANSTALASNHGVSATPTVFMDGQQWGSTESFDDFSARILAAKK</sequence>
<keyword evidence="4" id="KW-1015">Disulfide bond</keyword>
<dbReference type="PANTHER" id="PTHR13887:SF14">
    <property type="entry name" value="DISULFIDE BOND FORMATION PROTEIN D"/>
    <property type="match status" value="1"/>
</dbReference>
<keyword evidence="7" id="KW-0472">Membrane</keyword>
<dbReference type="PANTHER" id="PTHR13887">
    <property type="entry name" value="GLUTATHIONE S-TRANSFERASE KAPPA"/>
    <property type="match status" value="1"/>
</dbReference>
<evidence type="ECO:0000313" key="9">
    <source>
        <dbReference type="EMBL" id="PYI39518.1"/>
    </source>
</evidence>
<keyword evidence="10" id="KW-1185">Reference proteome</keyword>
<dbReference type="CDD" id="cd02972">
    <property type="entry name" value="DsbA_family"/>
    <property type="match status" value="1"/>
</dbReference>
<evidence type="ECO:0000256" key="6">
    <source>
        <dbReference type="SAM" id="MobiDB-lite"/>
    </source>
</evidence>
<evidence type="ECO:0000256" key="5">
    <source>
        <dbReference type="ARBA" id="ARBA00023284"/>
    </source>
</evidence>